<dbReference type="PANTHER" id="PTHR43481">
    <property type="entry name" value="FRUCTOSE-1-PHOSPHATE PHOSPHATASE"/>
    <property type="match status" value="1"/>
</dbReference>
<dbReference type="AlphaFoldDB" id="A0A542W016"/>
<organism evidence="1 2">
    <name type="scientific">Zymomonas mobilis</name>
    <dbReference type="NCBI Taxonomy" id="542"/>
    <lineage>
        <taxon>Bacteria</taxon>
        <taxon>Pseudomonadati</taxon>
        <taxon>Pseudomonadota</taxon>
        <taxon>Alphaproteobacteria</taxon>
        <taxon>Sphingomonadales</taxon>
        <taxon>Zymomonadaceae</taxon>
        <taxon>Zymomonas</taxon>
    </lineage>
</organism>
<proteinExistence type="predicted"/>
<dbReference type="Gene3D" id="3.40.50.1000">
    <property type="entry name" value="HAD superfamily/HAD-like"/>
    <property type="match status" value="1"/>
</dbReference>
<accession>A0A542W016</accession>
<dbReference type="InterPro" id="IPR051806">
    <property type="entry name" value="HAD-like_SPP"/>
</dbReference>
<evidence type="ECO:0000313" key="1">
    <source>
        <dbReference type="EMBL" id="TQL16928.1"/>
    </source>
</evidence>
<dbReference type="SUPFAM" id="SSF56784">
    <property type="entry name" value="HAD-like"/>
    <property type="match status" value="1"/>
</dbReference>
<keyword evidence="1" id="KW-0378">Hydrolase</keyword>
<evidence type="ECO:0000313" key="2">
    <source>
        <dbReference type="Proteomes" id="UP000316887"/>
    </source>
</evidence>
<comment type="caution">
    <text evidence="1">The sequence shown here is derived from an EMBL/GenBank/DDBJ whole genome shotgun (WGS) entry which is preliminary data.</text>
</comment>
<sequence>MTGQKSWAFLAQNDLGEGEAPLALIFDCDGTLLNSLPVYERAWRATWGELGYSMDHSWYQPRSGFSEDNLISAFEEKIGKKVDHTAISEKIRTHYLANIQHVVEITPIADIARNAYGFFPMAVASCAPRALLVEGLKMVGLFDLFNVVLSVDDIGIPKPAPDIFLKAAEILGVKPEKCLVFEDSVTGFEAAERANMPVIDVVPMVSGNMKD</sequence>
<gene>
    <name evidence="1" type="ORF">FBY58_0479</name>
</gene>
<name>A0A542W016_ZYMMB</name>
<dbReference type="OrthoDB" id="9793014at2"/>
<dbReference type="SFLD" id="SFLDG01129">
    <property type="entry name" value="C1.5:_HAD__Beta-PGM__Phosphata"/>
    <property type="match status" value="1"/>
</dbReference>
<dbReference type="Gene3D" id="1.10.150.240">
    <property type="entry name" value="Putative phosphatase, domain 2"/>
    <property type="match status" value="1"/>
</dbReference>
<dbReference type="SFLD" id="SFLDS00003">
    <property type="entry name" value="Haloacid_Dehalogenase"/>
    <property type="match status" value="1"/>
</dbReference>
<dbReference type="PANTHER" id="PTHR43481:SF4">
    <property type="entry name" value="GLYCEROL-1-PHOSPHATE PHOSPHOHYDROLASE 1-RELATED"/>
    <property type="match status" value="1"/>
</dbReference>
<dbReference type="PRINTS" id="PR00413">
    <property type="entry name" value="HADHALOGNASE"/>
</dbReference>
<dbReference type="Proteomes" id="UP000316887">
    <property type="component" value="Unassembled WGS sequence"/>
</dbReference>
<protein>
    <submittedName>
        <fullName evidence="1">HAD superfamily hydrolase (TIGR01509 family)</fullName>
    </submittedName>
</protein>
<dbReference type="InterPro" id="IPR036412">
    <property type="entry name" value="HAD-like_sf"/>
</dbReference>
<dbReference type="GO" id="GO:0050308">
    <property type="term" value="F:sugar-phosphatase activity"/>
    <property type="evidence" value="ECO:0007669"/>
    <property type="project" value="TreeGrafter"/>
</dbReference>
<dbReference type="Pfam" id="PF00702">
    <property type="entry name" value="Hydrolase"/>
    <property type="match status" value="1"/>
</dbReference>
<dbReference type="EMBL" id="VFOF01000001">
    <property type="protein sequence ID" value="TQL16928.1"/>
    <property type="molecule type" value="Genomic_DNA"/>
</dbReference>
<dbReference type="CDD" id="cd07505">
    <property type="entry name" value="HAD_BPGM-like"/>
    <property type="match status" value="1"/>
</dbReference>
<dbReference type="InterPro" id="IPR023214">
    <property type="entry name" value="HAD_sf"/>
</dbReference>
<dbReference type="NCBIfam" id="TIGR01509">
    <property type="entry name" value="HAD-SF-IA-v3"/>
    <property type="match status" value="1"/>
</dbReference>
<dbReference type="InterPro" id="IPR023198">
    <property type="entry name" value="PGP-like_dom2"/>
</dbReference>
<dbReference type="InterPro" id="IPR006439">
    <property type="entry name" value="HAD-SF_hydro_IA"/>
</dbReference>
<reference evidence="1 2" key="1">
    <citation type="submission" date="2019-06" db="EMBL/GenBank/DDBJ databases">
        <title>Genome sequencing of Zymomonas mobilis strains for genetic engineering and biofuel applications.</title>
        <authorList>
            <person name="Teravest M."/>
        </authorList>
    </citation>
    <scope>NUCLEOTIDE SEQUENCE [LARGE SCALE GENOMIC DNA]</scope>
    <source>
        <strain evidence="1 2">AN0101</strain>
    </source>
</reference>